<name>A0ABR9DTL4_9MICO</name>
<gene>
    <name evidence="1" type="ORF">IGS67_13425</name>
</gene>
<dbReference type="Proteomes" id="UP000642107">
    <property type="component" value="Unassembled WGS sequence"/>
</dbReference>
<protein>
    <submittedName>
        <fullName evidence="1">Uncharacterized protein</fullName>
    </submittedName>
</protein>
<comment type="caution">
    <text evidence="1">The sequence shown here is derived from an EMBL/GenBank/DDBJ whole genome shotgun (WGS) entry which is preliminary data.</text>
</comment>
<proteinExistence type="predicted"/>
<accession>A0ABR9DTL4</accession>
<keyword evidence="2" id="KW-1185">Reference proteome</keyword>
<evidence type="ECO:0000313" key="2">
    <source>
        <dbReference type="Proteomes" id="UP000642107"/>
    </source>
</evidence>
<reference evidence="1 2" key="1">
    <citation type="submission" date="2020-09" db="EMBL/GenBank/DDBJ databases">
        <title>Flavimobilis rhizosphaerae sp. nov., isolated from rhizosphere soil of Spartina alterniflora.</title>
        <authorList>
            <person name="Hanqin C."/>
        </authorList>
    </citation>
    <scope>NUCLEOTIDE SEQUENCE [LARGE SCALE GENOMIC DNA]</scope>
    <source>
        <strain evidence="1 2">GY 10621</strain>
    </source>
</reference>
<organism evidence="1 2">
    <name type="scientific">Flavimobilis rhizosphaerae</name>
    <dbReference type="NCBI Taxonomy" id="2775421"/>
    <lineage>
        <taxon>Bacteria</taxon>
        <taxon>Bacillati</taxon>
        <taxon>Actinomycetota</taxon>
        <taxon>Actinomycetes</taxon>
        <taxon>Micrococcales</taxon>
        <taxon>Jonesiaceae</taxon>
        <taxon>Flavimobilis</taxon>
    </lineage>
</organism>
<dbReference type="EMBL" id="JACZDF010000011">
    <property type="protein sequence ID" value="MBD9700470.1"/>
    <property type="molecule type" value="Genomic_DNA"/>
</dbReference>
<evidence type="ECO:0000313" key="1">
    <source>
        <dbReference type="EMBL" id="MBD9700470.1"/>
    </source>
</evidence>
<sequence>MTQGNTAGRTPQDELEDALRALAENDALEVALRDARDVVVAHAAEVTAAAALLRRETDDVRRLEGFSWRRLGAAVRGTTHEDLLREKAEQVRAEASHTLAVDRHAAAVAHVESIEARLVDSRDAASRVARARAALEAWVIAQGGEDGRRLEDVAGRAAALRAEATEIAEAQSAASTAAALLARACESLRSAGGWATYDTFFGGGFVGDLMKYEAIDRATEELRAANDALVRLDAELSDVRLAGVGGVGIGEMTRVADVWFDWFLSDLTVRDKIADARTHAERTLVAVRQVETELGSRAGTVAGRLRVLDEERAEILAAW</sequence>
<dbReference type="RefSeq" id="WP_192282180.1">
    <property type="nucleotide sequence ID" value="NZ_JACZDF010000011.1"/>
</dbReference>